<evidence type="ECO:0000256" key="1">
    <source>
        <dbReference type="ARBA" id="ARBA00022603"/>
    </source>
</evidence>
<protein>
    <recommendedName>
        <fullName evidence="5">U6 small nuclear RNA (adenine-(43)-N(6))-methyltransferase</fullName>
    </recommendedName>
</protein>
<name>A0ABR3GNC4_9PEZI</name>
<dbReference type="InterPro" id="IPR010286">
    <property type="entry name" value="METTL16/RlmF"/>
</dbReference>
<keyword evidence="4" id="KW-1185">Reference proteome</keyword>
<dbReference type="PANTHER" id="PTHR13393">
    <property type="entry name" value="SAM-DEPENDENT METHYLTRANSFERASE"/>
    <property type="match status" value="1"/>
</dbReference>
<proteinExistence type="predicted"/>
<keyword evidence="2" id="KW-0808">Transferase</keyword>
<dbReference type="EMBL" id="JBBBZM010000037">
    <property type="protein sequence ID" value="KAL0637242.1"/>
    <property type="molecule type" value="Genomic_DNA"/>
</dbReference>
<dbReference type="InterPro" id="IPR029063">
    <property type="entry name" value="SAM-dependent_MTases_sf"/>
</dbReference>
<keyword evidence="1" id="KW-0489">Methyltransferase</keyword>
<gene>
    <name evidence="3" type="ORF">Q9L58_003726</name>
</gene>
<evidence type="ECO:0000313" key="3">
    <source>
        <dbReference type="EMBL" id="KAL0637242.1"/>
    </source>
</evidence>
<sequence>MSLISDIDEKSLQSARENVERNEGKLGHRIAIFESTPDGPFFPLDKFGIGRLDFSMCNPPFYESVEEMFASAQSKQLPPSSACTGTTTEMVNTPGGEVSFVLRIFRSSLELAATNSCHSTWFTTMLGKLSSVSAITAVIKPHTTNYALTEFKQGSTRRWGLAWSFGDRRPSQLAERYGSSHVRGLMPFPTEFEFNVAGRVVDVAAVVEALGKELELKSWGMQVVEGRVVANGEAAGNVWSRAARRAKARGEKVEMGGDGGLKLGFRVEVSAREGGCVVLVRWVAGSDQVLFESFCGVIRRKFRE</sequence>
<dbReference type="PANTHER" id="PTHR13393:SF0">
    <property type="entry name" value="RNA N6-ADENOSINE-METHYLTRANSFERASE METTL16"/>
    <property type="match status" value="1"/>
</dbReference>
<reference evidence="3 4" key="1">
    <citation type="submission" date="2024-02" db="EMBL/GenBank/DDBJ databases">
        <title>Discinaceae phylogenomics.</title>
        <authorList>
            <person name="Dirks A.C."/>
            <person name="James T.Y."/>
        </authorList>
    </citation>
    <scope>NUCLEOTIDE SEQUENCE [LARGE SCALE GENOMIC DNA]</scope>
    <source>
        <strain evidence="3 4">ACD0624</strain>
    </source>
</reference>
<evidence type="ECO:0000313" key="4">
    <source>
        <dbReference type="Proteomes" id="UP001447188"/>
    </source>
</evidence>
<dbReference type="Proteomes" id="UP001447188">
    <property type="component" value="Unassembled WGS sequence"/>
</dbReference>
<comment type="caution">
    <text evidence="3">The sequence shown here is derived from an EMBL/GenBank/DDBJ whole genome shotgun (WGS) entry which is preliminary data.</text>
</comment>
<dbReference type="Gene3D" id="3.40.50.150">
    <property type="entry name" value="Vaccinia Virus protein VP39"/>
    <property type="match status" value="1"/>
</dbReference>
<dbReference type="Pfam" id="PF05971">
    <property type="entry name" value="Methyltransf_10"/>
    <property type="match status" value="1"/>
</dbReference>
<accession>A0ABR3GNC4</accession>
<evidence type="ECO:0008006" key="5">
    <source>
        <dbReference type="Google" id="ProtNLM"/>
    </source>
</evidence>
<evidence type="ECO:0000256" key="2">
    <source>
        <dbReference type="ARBA" id="ARBA00022679"/>
    </source>
</evidence>
<organism evidence="3 4">
    <name type="scientific">Discina gigas</name>
    <dbReference type="NCBI Taxonomy" id="1032678"/>
    <lineage>
        <taxon>Eukaryota</taxon>
        <taxon>Fungi</taxon>
        <taxon>Dikarya</taxon>
        <taxon>Ascomycota</taxon>
        <taxon>Pezizomycotina</taxon>
        <taxon>Pezizomycetes</taxon>
        <taxon>Pezizales</taxon>
        <taxon>Discinaceae</taxon>
        <taxon>Discina</taxon>
    </lineage>
</organism>